<feature type="compositionally biased region" description="Low complexity" evidence="1">
    <location>
        <begin position="237"/>
        <end position="252"/>
    </location>
</feature>
<reference evidence="3" key="1">
    <citation type="submission" date="2025-08" db="UniProtKB">
        <authorList>
            <consortium name="RefSeq"/>
        </authorList>
    </citation>
    <scope>IDENTIFICATION</scope>
    <source>
        <tissue evidence="3">Blood</tissue>
    </source>
</reference>
<dbReference type="Proteomes" id="UP000515131">
    <property type="component" value="Unplaced"/>
</dbReference>
<feature type="region of interest" description="Disordered" evidence="1">
    <location>
        <begin position="21"/>
        <end position="47"/>
    </location>
</feature>
<feature type="region of interest" description="Disordered" evidence="1">
    <location>
        <begin position="237"/>
        <end position="299"/>
    </location>
</feature>
<keyword evidence="2" id="KW-1185">Reference proteome</keyword>
<dbReference type="AlphaFoldDB" id="A0A6P6IMI1"/>
<accession>A0A6P6IMI1</accession>
<protein>
    <submittedName>
        <fullName evidence="3">Transcription initiation factor TFIID subunit 4-like</fullName>
    </submittedName>
</protein>
<evidence type="ECO:0000256" key="1">
    <source>
        <dbReference type="SAM" id="MobiDB-lite"/>
    </source>
</evidence>
<dbReference type="GeneID" id="112870470"/>
<evidence type="ECO:0000313" key="3">
    <source>
        <dbReference type="RefSeq" id="XP_025789400.1"/>
    </source>
</evidence>
<dbReference type="KEGG" id="pcoo:112870470"/>
<feature type="compositionally biased region" description="Polar residues" evidence="1">
    <location>
        <begin position="28"/>
        <end position="42"/>
    </location>
</feature>
<dbReference type="RefSeq" id="XP_025789400.1">
    <property type="nucleotide sequence ID" value="XM_025933615.1"/>
</dbReference>
<proteinExistence type="predicted"/>
<organism evidence="2 3">
    <name type="scientific">Puma concolor</name>
    <name type="common">Mountain lion</name>
    <name type="synonym">Felis concolor</name>
    <dbReference type="NCBI Taxonomy" id="9696"/>
    <lineage>
        <taxon>Eukaryota</taxon>
        <taxon>Metazoa</taxon>
        <taxon>Chordata</taxon>
        <taxon>Craniata</taxon>
        <taxon>Vertebrata</taxon>
        <taxon>Euteleostomi</taxon>
        <taxon>Mammalia</taxon>
        <taxon>Eutheria</taxon>
        <taxon>Laurasiatheria</taxon>
        <taxon>Carnivora</taxon>
        <taxon>Feliformia</taxon>
        <taxon>Felidae</taxon>
        <taxon>Felinae</taxon>
        <taxon>Puma</taxon>
    </lineage>
</organism>
<gene>
    <name evidence="3" type="primary">LOC112870470</name>
</gene>
<feature type="region of interest" description="Disordered" evidence="1">
    <location>
        <begin position="333"/>
        <end position="355"/>
    </location>
</feature>
<feature type="region of interest" description="Disordered" evidence="1">
    <location>
        <begin position="118"/>
        <end position="218"/>
    </location>
</feature>
<evidence type="ECO:0000313" key="2">
    <source>
        <dbReference type="Proteomes" id="UP000515131"/>
    </source>
</evidence>
<name>A0A6P6IMI1_PUMCO</name>
<sequence length="355" mass="36351">MVSVILADCARNTTKVTKVREPLAFKASTPSSEKQMGSQGANERSGRRPLALTNICALLPDPPALAFYLGEVSLHNPCSTDSLGLGLSHVSLRHHPRGGRLTADPAGGTRPLALRCPQSLTQRGDPDPGSLPSPTSTRALRSPSLGPPHTRRPGPSRGSLPPAVTTPGPGVATAASSRTLVPESLFCRSSPGGSPGRAAQCRVRPRGPPPAVSVSGPTLVTQDPAAVAAGRHTDPPAAAAAAVRGAAPARGGQSHPTAQSALRPAVSVRPPPAPDHAPSLAPIGSLLTSPDRGAQVAEDPRFRFGSLRRLAATSGNRAPSSFGVLSAAGLSKDLPNSRELVSAPPHYPVRILGRR</sequence>